<dbReference type="InterPro" id="IPR012312">
    <property type="entry name" value="Hemerythrin-like"/>
</dbReference>
<evidence type="ECO:0000313" key="3">
    <source>
        <dbReference type="EMBL" id="GAT45296.1"/>
    </source>
</evidence>
<name>A0ABQ0L5Z6_MYCCL</name>
<dbReference type="CDD" id="cd12108">
    <property type="entry name" value="Hr-like"/>
    <property type="match status" value="1"/>
</dbReference>
<proteinExistence type="predicted"/>
<gene>
    <name evidence="3" type="ORF">MCHLO_02882</name>
</gene>
<reference evidence="3" key="1">
    <citation type="submission" date="2014-09" db="EMBL/GenBank/DDBJ databases">
        <title>Genome sequence of the luminous mushroom Mycena chlorophos for searching fungal bioluminescence genes.</title>
        <authorList>
            <person name="Tanaka Y."/>
            <person name="Kasuga D."/>
            <person name="Oba Y."/>
            <person name="Hase S."/>
            <person name="Sato K."/>
            <person name="Oba Y."/>
            <person name="Sakakibara Y."/>
        </authorList>
    </citation>
    <scope>NUCLEOTIDE SEQUENCE</scope>
</reference>
<feature type="domain" description="Hemerythrin-like" evidence="2">
    <location>
        <begin position="82"/>
        <end position="163"/>
    </location>
</feature>
<sequence length="258" mass="29279">MPYPFPLIEKPEGDWRDPFEHMAIEMSYVHNVLIRGLNAIYAQAREVEGDKIKPFAFFCSSFVSRNCLRPGYFSTLIPLRFAMLHHHHGMEEKLIFPYLEARMGENAMSPNVDQHNLFMNGVKVFEEHMSAVHVGQIAYDGVQVVEKLDSFSEELVEHLREEIGTLEASKMRAALSEADLRELEKQISATLAKETPLTTVVPLILLCHNKSTEPDFPPLPAPVIWLAKYAFYYLHSDAWAFAPCDIYGTVKPGLGNVV</sequence>
<feature type="coiled-coil region" evidence="1">
    <location>
        <begin position="166"/>
        <end position="193"/>
    </location>
</feature>
<evidence type="ECO:0000259" key="2">
    <source>
        <dbReference type="Pfam" id="PF01814"/>
    </source>
</evidence>
<accession>A0ABQ0L5Z6</accession>
<evidence type="ECO:0000313" key="4">
    <source>
        <dbReference type="Proteomes" id="UP000815677"/>
    </source>
</evidence>
<dbReference type="Gene3D" id="1.20.120.520">
    <property type="entry name" value="nmb1532 protein domain like"/>
    <property type="match status" value="1"/>
</dbReference>
<keyword evidence="4" id="KW-1185">Reference proteome</keyword>
<dbReference type="PANTHER" id="PTHR38048:SF2">
    <property type="entry name" value="HEMERYTHRIN-LIKE DOMAIN-CONTAINING PROTEIN"/>
    <property type="match status" value="1"/>
</dbReference>
<organism evidence="3 4">
    <name type="scientific">Mycena chlorophos</name>
    <name type="common">Agaric fungus</name>
    <name type="synonym">Agaricus chlorophos</name>
    <dbReference type="NCBI Taxonomy" id="658473"/>
    <lineage>
        <taxon>Eukaryota</taxon>
        <taxon>Fungi</taxon>
        <taxon>Dikarya</taxon>
        <taxon>Basidiomycota</taxon>
        <taxon>Agaricomycotina</taxon>
        <taxon>Agaricomycetes</taxon>
        <taxon>Agaricomycetidae</taxon>
        <taxon>Agaricales</taxon>
        <taxon>Marasmiineae</taxon>
        <taxon>Mycenaceae</taxon>
        <taxon>Mycena</taxon>
    </lineage>
</organism>
<dbReference type="Pfam" id="PF01814">
    <property type="entry name" value="Hemerythrin"/>
    <property type="match status" value="1"/>
</dbReference>
<dbReference type="PANTHER" id="PTHR38048">
    <property type="entry name" value="EXPRESSED PROTEIN"/>
    <property type="match status" value="1"/>
</dbReference>
<keyword evidence="1" id="KW-0175">Coiled coil</keyword>
<protein>
    <recommendedName>
        <fullName evidence="2">Hemerythrin-like domain-containing protein</fullName>
    </recommendedName>
</protein>
<evidence type="ECO:0000256" key="1">
    <source>
        <dbReference type="SAM" id="Coils"/>
    </source>
</evidence>
<dbReference type="InterPro" id="IPR053206">
    <property type="entry name" value="Dimeric_xanthone_biosynth"/>
</dbReference>
<dbReference type="Proteomes" id="UP000815677">
    <property type="component" value="Unassembled WGS sequence"/>
</dbReference>
<dbReference type="EMBL" id="DF841031">
    <property type="protein sequence ID" value="GAT45296.1"/>
    <property type="molecule type" value="Genomic_DNA"/>
</dbReference>